<evidence type="ECO:0000256" key="1">
    <source>
        <dbReference type="SAM" id="Phobius"/>
    </source>
</evidence>
<dbReference type="Proteomes" id="UP000283678">
    <property type="component" value="Unassembled WGS sequence"/>
</dbReference>
<dbReference type="Proteomes" id="UP000294834">
    <property type="component" value="Unassembled WGS sequence"/>
</dbReference>
<dbReference type="Pfam" id="PF03372">
    <property type="entry name" value="Exo_endo_phos"/>
    <property type="match status" value="1"/>
</dbReference>
<accession>A0A0K2HLU1</accession>
<dbReference type="GO" id="GO:0016020">
    <property type="term" value="C:membrane"/>
    <property type="evidence" value="ECO:0007669"/>
    <property type="project" value="GOC"/>
</dbReference>
<feature type="transmembrane region" description="Helical" evidence="1">
    <location>
        <begin position="63"/>
        <end position="85"/>
    </location>
</feature>
<dbReference type="EMBL" id="SLTU01000001">
    <property type="protein sequence ID" value="TDA76340.1"/>
    <property type="molecule type" value="Genomic_DNA"/>
</dbReference>
<sequence>MRVFNCLSGSILCGLTLLLIFLPCFTPEWAGNFILISLSAIPICIADGIIFAILLWRHNRWWMLYLFLLLGSLPVLACQFPFHFLHKEKVLDSNQLKLVCWNTEGFRLNKDTLTKAAHSIRVLQPGIVCLQERPHTNLLAWDTIRAAFPDYPYCIINSREDEVLNLAVFSRWPIGNVQEYYFPNSYNKILQADIQMTGQTFRLFNVHLQTTGMNESYSMKDRFQAMRHHTVQRNRQADLLTKAIAESPYPVIVCGDFNDTPASYAYRKISRLLQDCFLQAGQTWSGSYQCWGGFLRIDYTFCSPAFQVNRYLLISNPWSDHKQQHCVLYLDKCS</sequence>
<keyword evidence="1" id="KW-0472">Membrane</keyword>
<name>A0A0K2HLU1_9BACT</name>
<proteinExistence type="predicted"/>
<dbReference type="InterPro" id="IPR036691">
    <property type="entry name" value="Endo/exonu/phosph_ase_sf"/>
</dbReference>
<dbReference type="SUPFAM" id="SSF56219">
    <property type="entry name" value="DNase I-like"/>
    <property type="match status" value="1"/>
</dbReference>
<dbReference type="Gene3D" id="3.60.10.10">
    <property type="entry name" value="Endonuclease/exonuclease/phosphatase"/>
    <property type="match status" value="1"/>
</dbReference>
<evidence type="ECO:0000313" key="5">
    <source>
        <dbReference type="EMBL" id="TDB07325.1"/>
    </source>
</evidence>
<dbReference type="EMBL" id="SLTX01000001">
    <property type="protein sequence ID" value="TDB07325.1"/>
    <property type="molecule type" value="Genomic_DNA"/>
</dbReference>
<organism evidence="3 6">
    <name type="scientific">Phocaeicola dorei</name>
    <dbReference type="NCBI Taxonomy" id="357276"/>
    <lineage>
        <taxon>Bacteria</taxon>
        <taxon>Pseudomonadati</taxon>
        <taxon>Bacteroidota</taxon>
        <taxon>Bacteroidia</taxon>
        <taxon>Bacteroidales</taxon>
        <taxon>Bacteroidaceae</taxon>
        <taxon>Phocaeicola</taxon>
    </lineage>
</organism>
<keyword evidence="1" id="KW-1133">Transmembrane helix</keyword>
<reference evidence="3 6" key="1">
    <citation type="submission" date="2018-08" db="EMBL/GenBank/DDBJ databases">
        <title>A genome reference for cultivated species of the human gut microbiota.</title>
        <authorList>
            <person name="Zou Y."/>
            <person name="Xue W."/>
            <person name="Luo G."/>
        </authorList>
    </citation>
    <scope>NUCLEOTIDE SEQUENCE [LARGE SCALE GENOMIC DNA]</scope>
    <source>
        <strain evidence="3 6">AF14-1AC</strain>
    </source>
</reference>
<dbReference type="CDD" id="cd09084">
    <property type="entry name" value="EEP-2"/>
    <property type="match status" value="1"/>
</dbReference>
<dbReference type="AlphaFoldDB" id="A0A0K2HLU1"/>
<dbReference type="KEGG" id="bdh:GV66_14600"/>
<dbReference type="EMBL" id="QRZL01000009">
    <property type="protein sequence ID" value="RGV77177.1"/>
    <property type="molecule type" value="Genomic_DNA"/>
</dbReference>
<dbReference type="InterPro" id="IPR051916">
    <property type="entry name" value="GPI-anchor_lipid_remodeler"/>
</dbReference>
<comment type="caution">
    <text evidence="3">The sequence shown here is derived from an EMBL/GenBank/DDBJ whole genome shotgun (WGS) entry which is preliminary data.</text>
</comment>
<dbReference type="Proteomes" id="UP000294527">
    <property type="component" value="Unassembled WGS sequence"/>
</dbReference>
<dbReference type="PANTHER" id="PTHR14859">
    <property type="entry name" value="CALCOFLUOR WHITE HYPERSENSITIVE PROTEIN PRECURSOR"/>
    <property type="match status" value="1"/>
</dbReference>
<evidence type="ECO:0000313" key="8">
    <source>
        <dbReference type="Proteomes" id="UP000294834"/>
    </source>
</evidence>
<evidence type="ECO:0000313" key="3">
    <source>
        <dbReference type="EMBL" id="RGV77177.1"/>
    </source>
</evidence>
<dbReference type="RefSeq" id="WP_007845029.1">
    <property type="nucleotide sequence ID" value="NZ_CAXSRD010000002.1"/>
</dbReference>
<feature type="domain" description="Endonuclease/exonuclease/phosphatase" evidence="2">
    <location>
        <begin position="101"/>
        <end position="321"/>
    </location>
</feature>
<dbReference type="GO" id="GO:0003824">
    <property type="term" value="F:catalytic activity"/>
    <property type="evidence" value="ECO:0007669"/>
    <property type="project" value="InterPro"/>
</dbReference>
<evidence type="ECO:0000313" key="6">
    <source>
        <dbReference type="Proteomes" id="UP000283678"/>
    </source>
</evidence>
<dbReference type="GO" id="GO:0006506">
    <property type="term" value="P:GPI anchor biosynthetic process"/>
    <property type="evidence" value="ECO:0007669"/>
    <property type="project" value="TreeGrafter"/>
</dbReference>
<evidence type="ECO:0000313" key="4">
    <source>
        <dbReference type="EMBL" id="TDA76340.1"/>
    </source>
</evidence>
<evidence type="ECO:0000313" key="7">
    <source>
        <dbReference type="Proteomes" id="UP000294527"/>
    </source>
</evidence>
<keyword evidence="1" id="KW-0812">Transmembrane</keyword>
<reference evidence="7 8" key="2">
    <citation type="journal article" date="2019" name="Nat. Microbiol.">
        <title>Genomic variation and strain-specific functional adaptation in the human gut microbiome during early life.</title>
        <authorList>
            <person name="Vatanen T."/>
            <person name="Plichta D.R."/>
            <person name="Somani J."/>
            <person name="Munch P.C."/>
            <person name="Arthur T.D."/>
            <person name="Hall A.B."/>
            <person name="Rudolf S."/>
            <person name="Oakeley E.J."/>
            <person name="Ke X."/>
            <person name="Young R.A."/>
            <person name="Haiser H.J."/>
            <person name="Kolde R."/>
            <person name="Yassour M."/>
            <person name="Luopajarvi K."/>
            <person name="Siljander H."/>
            <person name="Virtanen S.M."/>
            <person name="Ilonen J."/>
            <person name="Uibo R."/>
            <person name="Tillmann V."/>
            <person name="Mokurov S."/>
            <person name="Dorshakova N."/>
            <person name="Porter J.A."/>
            <person name="McHardy A.C."/>
            <person name="Lahdesmaki H."/>
            <person name="Vlamakis H."/>
            <person name="Huttenhower C."/>
            <person name="Knip M."/>
            <person name="Xavier R.J."/>
        </authorList>
    </citation>
    <scope>NUCLEOTIDE SEQUENCE [LARGE SCALE GENOMIC DNA]</scope>
    <source>
        <strain evidence="4 7">RJX1047</strain>
        <strain evidence="5 8">RJX1052</strain>
    </source>
</reference>
<dbReference type="InterPro" id="IPR005135">
    <property type="entry name" value="Endo/exonuclease/phosphatase"/>
</dbReference>
<evidence type="ECO:0000259" key="2">
    <source>
        <dbReference type="Pfam" id="PF03372"/>
    </source>
</evidence>
<gene>
    <name evidence="3" type="ORF">DWW04_10965</name>
    <name evidence="4" type="ORF">E1I98_08210</name>
    <name evidence="5" type="ORF">E1J06_07830</name>
</gene>
<protein>
    <recommendedName>
        <fullName evidence="2">Endonuclease/exonuclease/phosphatase domain-containing protein</fullName>
    </recommendedName>
</protein>
<dbReference type="PANTHER" id="PTHR14859:SF15">
    <property type="entry name" value="ENDONUCLEASE_EXONUCLEASE_PHOSPHATASE DOMAIN-CONTAINING PROTEIN"/>
    <property type="match status" value="1"/>
</dbReference>
<feature type="transmembrane region" description="Helical" evidence="1">
    <location>
        <begin position="33"/>
        <end position="56"/>
    </location>
</feature>